<name>A0A418SKE4_9RHOB</name>
<dbReference type="EMBL" id="CP060436">
    <property type="protein sequence ID" value="QPM89128.1"/>
    <property type="molecule type" value="Genomic_DNA"/>
</dbReference>
<evidence type="ECO:0000313" key="2">
    <source>
        <dbReference type="Proteomes" id="UP000283786"/>
    </source>
</evidence>
<dbReference type="RefSeq" id="WP_119837964.1">
    <property type="nucleotide sequence ID" value="NZ_CP060436.1"/>
</dbReference>
<proteinExistence type="predicted"/>
<dbReference type="KEGG" id="palw:PSAL_003390"/>
<sequence>MTQAVPLAVRGSRDGWAVFEGPRQLTRGYSCEYTAHSAATRLERQRRQKTRNCLCCGGQFLSDGPGNRMCNPCRNSPLV</sequence>
<organism evidence="1 2">
    <name type="scientific">Pseudooceanicola algae</name>
    <dbReference type="NCBI Taxonomy" id="1537215"/>
    <lineage>
        <taxon>Bacteria</taxon>
        <taxon>Pseudomonadati</taxon>
        <taxon>Pseudomonadota</taxon>
        <taxon>Alphaproteobacteria</taxon>
        <taxon>Rhodobacterales</taxon>
        <taxon>Paracoccaceae</taxon>
        <taxon>Pseudooceanicola</taxon>
    </lineage>
</organism>
<dbReference type="OrthoDB" id="8478344at2"/>
<gene>
    <name evidence="1" type="ORF">PSAL_003390</name>
</gene>
<protein>
    <submittedName>
        <fullName evidence="1">Uncharacterized protein</fullName>
    </submittedName>
</protein>
<dbReference type="AlphaFoldDB" id="A0A418SKE4"/>
<dbReference type="Proteomes" id="UP000283786">
    <property type="component" value="Chromosome"/>
</dbReference>
<accession>A0A418SKE4</accession>
<reference evidence="1 2" key="1">
    <citation type="submission" date="2020-08" db="EMBL/GenBank/DDBJ databases">
        <title>Genome sequence of Rhodobacteraceae bacterium Lw-13e.</title>
        <authorList>
            <person name="Poehlein A."/>
            <person name="Wolter L."/>
            <person name="Daniel R."/>
            <person name="Brinkhoff T."/>
        </authorList>
    </citation>
    <scope>NUCLEOTIDE SEQUENCE [LARGE SCALE GENOMIC DNA]</scope>
    <source>
        <strain evidence="1 2">Lw-13e</strain>
    </source>
</reference>
<evidence type="ECO:0000313" key="1">
    <source>
        <dbReference type="EMBL" id="QPM89128.1"/>
    </source>
</evidence>
<keyword evidence="2" id="KW-1185">Reference proteome</keyword>